<gene>
    <name evidence="11" type="primary">fliL</name>
    <name evidence="11" type="ORF">EH244_02860</name>
    <name evidence="12" type="ORF">EJO66_05390</name>
</gene>
<accession>A0A3P3F3K0</accession>
<comment type="function">
    <text evidence="1 10">Controls the rotational direction of flagella during chemotaxis.</text>
</comment>
<keyword evidence="11" id="KW-0966">Cell projection</keyword>
<evidence type="ECO:0000256" key="5">
    <source>
        <dbReference type="ARBA" id="ARBA00022500"/>
    </source>
</evidence>
<evidence type="ECO:0000256" key="9">
    <source>
        <dbReference type="ARBA" id="ARBA00023136"/>
    </source>
</evidence>
<evidence type="ECO:0000313" key="11">
    <source>
        <dbReference type="EMBL" id="RRH92782.1"/>
    </source>
</evidence>
<keyword evidence="11" id="KW-0282">Flagellum</keyword>
<keyword evidence="10" id="KW-0997">Cell inner membrane</keyword>
<keyword evidence="13" id="KW-1185">Reference proteome</keyword>
<evidence type="ECO:0000256" key="8">
    <source>
        <dbReference type="ARBA" id="ARBA00022989"/>
    </source>
</evidence>
<sequence>MATSPPVALAPVPPSPARSSKLWIVLLIVALVGALAAAGGYFLLRQRASAEPAAAAAPVPEKPIFVTLEPLTVNVQSEGRGRFLHVGMALKVRDEQAKARIVEFMPEIRSRVLLLLSNRPPESLVTTADKARLAEEIRVELSRPLGAGLPPQEIASVSFNTFVVQ</sequence>
<evidence type="ECO:0000256" key="1">
    <source>
        <dbReference type="ARBA" id="ARBA00002254"/>
    </source>
</evidence>
<dbReference type="AlphaFoldDB" id="A0A3P3F3K0"/>
<comment type="subcellular location">
    <subcellularLocation>
        <location evidence="10">Cell inner membrane</location>
    </subcellularLocation>
    <subcellularLocation>
        <location evidence="2">Cell membrane</location>
        <topology evidence="2">Single-pass membrane protein</topology>
    </subcellularLocation>
</comment>
<dbReference type="EMBL" id="RXFQ01000002">
    <property type="protein sequence ID" value="RSZ43216.1"/>
    <property type="molecule type" value="Genomic_DNA"/>
</dbReference>
<dbReference type="PANTHER" id="PTHR35091:SF2">
    <property type="entry name" value="FLAGELLAR PROTEIN FLIL"/>
    <property type="match status" value="1"/>
</dbReference>
<dbReference type="InterPro" id="IPR005503">
    <property type="entry name" value="FliL"/>
</dbReference>
<dbReference type="RefSeq" id="WP_124956754.1">
    <property type="nucleotide sequence ID" value="NZ_CBFHCE010000124.1"/>
</dbReference>
<comment type="similarity">
    <text evidence="3 10">Belongs to the FliL family.</text>
</comment>
<reference evidence="11 14" key="1">
    <citation type="submission" date="2018-11" db="EMBL/GenBank/DDBJ databases">
        <title>The genome of Variovorax sp T529.</title>
        <authorList>
            <person name="Gao J."/>
        </authorList>
    </citation>
    <scope>NUCLEOTIDE SEQUENCE [LARGE SCALE GENOMIC DNA]</scope>
    <source>
        <strain evidence="11 14">T529</strain>
    </source>
</reference>
<dbReference type="Proteomes" id="UP000271137">
    <property type="component" value="Unassembled WGS sequence"/>
</dbReference>
<dbReference type="Pfam" id="PF03748">
    <property type="entry name" value="FliL"/>
    <property type="match status" value="1"/>
</dbReference>
<name>A0A3P3F3K0_9BURK</name>
<dbReference type="Proteomes" id="UP000271590">
    <property type="component" value="Unassembled WGS sequence"/>
</dbReference>
<keyword evidence="7 10" id="KW-0283">Flagellar rotation</keyword>
<proteinExistence type="inferred from homology"/>
<dbReference type="PANTHER" id="PTHR35091">
    <property type="entry name" value="FLAGELLAR PROTEIN FLIL"/>
    <property type="match status" value="1"/>
</dbReference>
<evidence type="ECO:0000256" key="3">
    <source>
        <dbReference type="ARBA" id="ARBA00008281"/>
    </source>
</evidence>
<dbReference type="GO" id="GO:0006935">
    <property type="term" value="P:chemotaxis"/>
    <property type="evidence" value="ECO:0007669"/>
    <property type="project" value="UniProtKB-KW"/>
</dbReference>
<evidence type="ECO:0000256" key="7">
    <source>
        <dbReference type="ARBA" id="ARBA00022779"/>
    </source>
</evidence>
<dbReference type="NCBIfam" id="NF005435">
    <property type="entry name" value="PRK07021.1"/>
    <property type="match status" value="1"/>
</dbReference>
<keyword evidence="9 10" id="KW-0472">Membrane</keyword>
<evidence type="ECO:0000313" key="13">
    <source>
        <dbReference type="Proteomes" id="UP000271137"/>
    </source>
</evidence>
<comment type="caution">
    <text evidence="11">The sequence shown here is derived from an EMBL/GenBank/DDBJ whole genome shotgun (WGS) entry which is preliminary data.</text>
</comment>
<keyword evidence="11" id="KW-0969">Cilium</keyword>
<evidence type="ECO:0000313" key="12">
    <source>
        <dbReference type="EMBL" id="RSZ43216.1"/>
    </source>
</evidence>
<keyword evidence="4" id="KW-1003">Cell membrane</keyword>
<keyword evidence="8 10" id="KW-1133">Transmembrane helix</keyword>
<reference evidence="12 13" key="2">
    <citation type="submission" date="2018-12" db="EMBL/GenBank/DDBJ databases">
        <title>The genome sequences of strain 502.</title>
        <authorList>
            <person name="Gao J."/>
            <person name="Sun J."/>
        </authorList>
    </citation>
    <scope>NUCLEOTIDE SEQUENCE [LARGE SCALE GENOMIC DNA]</scope>
    <source>
        <strain evidence="12 13">502</strain>
    </source>
</reference>
<dbReference type="GO" id="GO:0005886">
    <property type="term" value="C:plasma membrane"/>
    <property type="evidence" value="ECO:0007669"/>
    <property type="project" value="UniProtKB-SubCell"/>
</dbReference>
<dbReference type="EMBL" id="RQXU01000001">
    <property type="protein sequence ID" value="RRH92782.1"/>
    <property type="molecule type" value="Genomic_DNA"/>
</dbReference>
<feature type="transmembrane region" description="Helical" evidence="10">
    <location>
        <begin position="22"/>
        <end position="44"/>
    </location>
</feature>
<evidence type="ECO:0000256" key="2">
    <source>
        <dbReference type="ARBA" id="ARBA00004162"/>
    </source>
</evidence>
<organism evidence="11 14">
    <name type="scientific">Variovorax beijingensis</name>
    <dbReference type="NCBI Taxonomy" id="2496117"/>
    <lineage>
        <taxon>Bacteria</taxon>
        <taxon>Pseudomonadati</taxon>
        <taxon>Pseudomonadota</taxon>
        <taxon>Betaproteobacteria</taxon>
        <taxon>Burkholderiales</taxon>
        <taxon>Comamonadaceae</taxon>
        <taxon>Variovorax</taxon>
    </lineage>
</organism>
<evidence type="ECO:0000256" key="4">
    <source>
        <dbReference type="ARBA" id="ARBA00022475"/>
    </source>
</evidence>
<keyword evidence="6 10" id="KW-0812">Transmembrane</keyword>
<evidence type="ECO:0000256" key="6">
    <source>
        <dbReference type="ARBA" id="ARBA00022692"/>
    </source>
</evidence>
<evidence type="ECO:0000256" key="10">
    <source>
        <dbReference type="RuleBase" id="RU364125"/>
    </source>
</evidence>
<evidence type="ECO:0000313" key="14">
    <source>
        <dbReference type="Proteomes" id="UP000271590"/>
    </source>
</evidence>
<dbReference type="GO" id="GO:0071978">
    <property type="term" value="P:bacterial-type flagellum-dependent swarming motility"/>
    <property type="evidence" value="ECO:0007669"/>
    <property type="project" value="TreeGrafter"/>
</dbReference>
<dbReference type="GO" id="GO:0009425">
    <property type="term" value="C:bacterial-type flagellum basal body"/>
    <property type="evidence" value="ECO:0007669"/>
    <property type="project" value="InterPro"/>
</dbReference>
<protein>
    <recommendedName>
        <fullName evidence="10">Flagellar protein FliL</fullName>
    </recommendedName>
</protein>
<keyword evidence="5 10" id="KW-0145">Chemotaxis</keyword>